<dbReference type="WBParaSite" id="PSAMB.scaffold3201size19276.g20677.t1">
    <property type="protein sequence ID" value="PSAMB.scaffold3201size19276.g20677.t1"/>
    <property type="gene ID" value="PSAMB.scaffold3201size19276.g20677"/>
</dbReference>
<protein>
    <submittedName>
        <fullName evidence="2">Uncharacterized protein</fullName>
    </submittedName>
</protein>
<proteinExistence type="predicted"/>
<organism evidence="1 2">
    <name type="scientific">Plectus sambesii</name>
    <dbReference type="NCBI Taxonomy" id="2011161"/>
    <lineage>
        <taxon>Eukaryota</taxon>
        <taxon>Metazoa</taxon>
        <taxon>Ecdysozoa</taxon>
        <taxon>Nematoda</taxon>
        <taxon>Chromadorea</taxon>
        <taxon>Plectida</taxon>
        <taxon>Plectina</taxon>
        <taxon>Plectoidea</taxon>
        <taxon>Plectidae</taxon>
        <taxon>Plectus</taxon>
    </lineage>
</organism>
<sequence>MFVGMCGHPLLESHPLPLAQRDAVRFCGTTGHPTTTPWPGSRPLLFSLRRLSRINVCQESPNGPKAAAYKRMDTVPLLTAPTARLAALVKYRNDPRVSALPSLSPRRKCLHFTLAYTALTNRNF</sequence>
<accession>A0A914W4B3</accession>
<dbReference type="AlphaFoldDB" id="A0A914W4B3"/>
<name>A0A914W4B3_9BILA</name>
<reference evidence="2" key="1">
    <citation type="submission" date="2022-11" db="UniProtKB">
        <authorList>
            <consortium name="WormBaseParasite"/>
        </authorList>
    </citation>
    <scope>IDENTIFICATION</scope>
</reference>
<dbReference type="Proteomes" id="UP000887566">
    <property type="component" value="Unplaced"/>
</dbReference>
<evidence type="ECO:0000313" key="1">
    <source>
        <dbReference type="Proteomes" id="UP000887566"/>
    </source>
</evidence>
<evidence type="ECO:0000313" key="2">
    <source>
        <dbReference type="WBParaSite" id="PSAMB.scaffold3201size19276.g20677.t1"/>
    </source>
</evidence>
<keyword evidence="1" id="KW-1185">Reference proteome</keyword>